<dbReference type="Proteomes" id="UP000799291">
    <property type="component" value="Unassembled WGS sequence"/>
</dbReference>
<dbReference type="EMBL" id="MU005576">
    <property type="protein sequence ID" value="KAF2686630.1"/>
    <property type="molecule type" value="Genomic_DNA"/>
</dbReference>
<dbReference type="OrthoDB" id="3672266at2759"/>
<sequence length="525" mass="60084">MSSLQSNGIKEEKEVLVPSCLSTLSSRPTVSNLYARMGLEYVVAGSLGPFPVGSPARELEGWLKYTAEDHVDHSDQSIDFMKSIMAEETFDHAITSFTDYHGPLIWGRDPAARSRLLKPDPKPGSPYPMDLFWDNAKDREMIRLLLRHLIIKNAWARFSRLPHRQTPVKADPAVQKSVEAREAESDPEDDEPLLRCRSKAASSSYRAPEARMYATQPTPQPNRESFGPQSPRSLSAKRKERVASDLREDLNPEKRPRTDKWEYLEPQQEPQSEDDLQDALQQGTVDSRAQGPRSIHELEPEEMEADENASPGPVQESAQHSIGRGRVLCDTSSRSSDSGNDHFIPRPPSPHTDISNTPANEERTEREKRYLLFQLLLTHLGTTEAKANVDDLLLEFWSSDKEHIKSKLPDWFTTLHTSFQSWMHLRSHLHTFQTSVRYTGSFQDWPKHLRSLRLADKPTAYIAYNVMRRRVGPVEHKWMFTHPTVAEDLAELFQQLTMLDGSPWHHELGAIKGYNSFLFEWFKPE</sequence>
<feature type="compositionally biased region" description="Basic and acidic residues" evidence="1">
    <location>
        <begin position="241"/>
        <end position="263"/>
    </location>
</feature>
<organism evidence="2 3">
    <name type="scientific">Lentithecium fluviatile CBS 122367</name>
    <dbReference type="NCBI Taxonomy" id="1168545"/>
    <lineage>
        <taxon>Eukaryota</taxon>
        <taxon>Fungi</taxon>
        <taxon>Dikarya</taxon>
        <taxon>Ascomycota</taxon>
        <taxon>Pezizomycotina</taxon>
        <taxon>Dothideomycetes</taxon>
        <taxon>Pleosporomycetidae</taxon>
        <taxon>Pleosporales</taxon>
        <taxon>Massarineae</taxon>
        <taxon>Lentitheciaceae</taxon>
        <taxon>Lentithecium</taxon>
    </lineage>
</organism>
<proteinExistence type="predicted"/>
<name>A0A6G1J8T3_9PLEO</name>
<protein>
    <submittedName>
        <fullName evidence="2">Uncharacterized protein</fullName>
    </submittedName>
</protein>
<accession>A0A6G1J8T3</accession>
<reference evidence="2" key="1">
    <citation type="journal article" date="2020" name="Stud. Mycol.">
        <title>101 Dothideomycetes genomes: a test case for predicting lifestyles and emergence of pathogens.</title>
        <authorList>
            <person name="Haridas S."/>
            <person name="Albert R."/>
            <person name="Binder M."/>
            <person name="Bloem J."/>
            <person name="Labutti K."/>
            <person name="Salamov A."/>
            <person name="Andreopoulos B."/>
            <person name="Baker S."/>
            <person name="Barry K."/>
            <person name="Bills G."/>
            <person name="Bluhm B."/>
            <person name="Cannon C."/>
            <person name="Castanera R."/>
            <person name="Culley D."/>
            <person name="Daum C."/>
            <person name="Ezra D."/>
            <person name="Gonzalez J."/>
            <person name="Henrissat B."/>
            <person name="Kuo A."/>
            <person name="Liang C."/>
            <person name="Lipzen A."/>
            <person name="Lutzoni F."/>
            <person name="Magnuson J."/>
            <person name="Mondo S."/>
            <person name="Nolan M."/>
            <person name="Ohm R."/>
            <person name="Pangilinan J."/>
            <person name="Park H.-J."/>
            <person name="Ramirez L."/>
            <person name="Alfaro M."/>
            <person name="Sun H."/>
            <person name="Tritt A."/>
            <person name="Yoshinaga Y."/>
            <person name="Zwiers L.-H."/>
            <person name="Turgeon B."/>
            <person name="Goodwin S."/>
            <person name="Spatafora J."/>
            <person name="Crous P."/>
            <person name="Grigoriev I."/>
        </authorList>
    </citation>
    <scope>NUCLEOTIDE SEQUENCE</scope>
    <source>
        <strain evidence="2">CBS 122367</strain>
    </source>
</reference>
<dbReference type="AlphaFoldDB" id="A0A6G1J8T3"/>
<evidence type="ECO:0000256" key="1">
    <source>
        <dbReference type="SAM" id="MobiDB-lite"/>
    </source>
</evidence>
<feature type="region of interest" description="Disordered" evidence="1">
    <location>
        <begin position="165"/>
        <end position="278"/>
    </location>
</feature>
<evidence type="ECO:0000313" key="2">
    <source>
        <dbReference type="EMBL" id="KAF2686630.1"/>
    </source>
</evidence>
<feature type="compositionally biased region" description="Polar residues" evidence="1">
    <location>
        <begin position="215"/>
        <end position="233"/>
    </location>
</feature>
<gene>
    <name evidence="2" type="ORF">K458DRAFT_485842</name>
</gene>
<feature type="region of interest" description="Disordered" evidence="1">
    <location>
        <begin position="301"/>
        <end position="363"/>
    </location>
</feature>
<keyword evidence="3" id="KW-1185">Reference proteome</keyword>
<evidence type="ECO:0000313" key="3">
    <source>
        <dbReference type="Proteomes" id="UP000799291"/>
    </source>
</evidence>